<reference evidence="2" key="1">
    <citation type="submission" date="2014-03" db="EMBL/GenBank/DDBJ databases">
        <authorList>
            <person name="Aksoy S."/>
            <person name="Warren W."/>
            <person name="Wilson R.K."/>
        </authorList>
    </citation>
    <scope>NUCLEOTIDE SEQUENCE [LARGE SCALE GENOMIC DNA]</scope>
    <source>
        <strain evidence="2">IAEA</strain>
    </source>
</reference>
<dbReference type="Gene3D" id="3.15.10.30">
    <property type="entry name" value="Haemolymph juvenile hormone binding protein"/>
    <property type="match status" value="1"/>
</dbReference>
<dbReference type="InterPro" id="IPR038606">
    <property type="entry name" value="To_sf"/>
</dbReference>
<organism evidence="1 2">
    <name type="scientific">Glossina brevipalpis</name>
    <dbReference type="NCBI Taxonomy" id="37001"/>
    <lineage>
        <taxon>Eukaryota</taxon>
        <taxon>Metazoa</taxon>
        <taxon>Ecdysozoa</taxon>
        <taxon>Arthropoda</taxon>
        <taxon>Hexapoda</taxon>
        <taxon>Insecta</taxon>
        <taxon>Pterygota</taxon>
        <taxon>Neoptera</taxon>
        <taxon>Endopterygota</taxon>
        <taxon>Diptera</taxon>
        <taxon>Brachycera</taxon>
        <taxon>Muscomorpha</taxon>
        <taxon>Hippoboscoidea</taxon>
        <taxon>Glossinidae</taxon>
        <taxon>Glossina</taxon>
    </lineage>
</organism>
<dbReference type="Pfam" id="PF06585">
    <property type="entry name" value="JHBP"/>
    <property type="match status" value="1"/>
</dbReference>
<dbReference type="PANTHER" id="PTHR11008:SF32">
    <property type="entry name" value="CIRCADIAN CLOCK-CONTROLLED PROTEIN DAYWAKE-RELATED"/>
    <property type="match status" value="1"/>
</dbReference>
<dbReference type="PANTHER" id="PTHR11008">
    <property type="entry name" value="PROTEIN TAKEOUT-LIKE PROTEIN"/>
    <property type="match status" value="1"/>
</dbReference>
<evidence type="ECO:0000313" key="2">
    <source>
        <dbReference type="Proteomes" id="UP000091820"/>
    </source>
</evidence>
<dbReference type="AlphaFoldDB" id="A0A1A9WGV6"/>
<dbReference type="Proteomes" id="UP000091820">
    <property type="component" value="Unassembled WGS sequence"/>
</dbReference>
<accession>A0A1A9WGV6</accession>
<sequence length="128" mass="14875">MIIRGKYTADGRVLILPIRGEGDADITLERPKFSVKIKPTLFKKNGKTYLMVDKLKVLLEPRKVFVKLTKLFNGDQTLSAHMNQFLNENWFEVWSELQSSVNVAVAEIMKSILTNMFKRFAYEDIFEE</sequence>
<evidence type="ECO:0008006" key="3">
    <source>
        <dbReference type="Google" id="ProtNLM"/>
    </source>
</evidence>
<keyword evidence="2" id="KW-1185">Reference proteome</keyword>
<dbReference type="EnsemblMetazoa" id="GBRI019245-RA">
    <property type="protein sequence ID" value="GBRI019245-PA"/>
    <property type="gene ID" value="GBRI019245"/>
</dbReference>
<evidence type="ECO:0000313" key="1">
    <source>
        <dbReference type="EnsemblMetazoa" id="GBRI019245-PA"/>
    </source>
</evidence>
<dbReference type="VEuPathDB" id="VectorBase:GBRI019245"/>
<reference evidence="1" key="2">
    <citation type="submission" date="2020-05" db="UniProtKB">
        <authorList>
            <consortium name="EnsemblMetazoa"/>
        </authorList>
    </citation>
    <scope>IDENTIFICATION</scope>
    <source>
        <strain evidence="1">IAEA</strain>
    </source>
</reference>
<name>A0A1A9WGV6_9MUSC</name>
<proteinExistence type="predicted"/>
<protein>
    <recommendedName>
        <fullName evidence="3">Protein takeout</fullName>
    </recommendedName>
</protein>
<dbReference type="GO" id="GO:0005615">
    <property type="term" value="C:extracellular space"/>
    <property type="evidence" value="ECO:0007669"/>
    <property type="project" value="TreeGrafter"/>
</dbReference>
<dbReference type="InterPro" id="IPR010562">
    <property type="entry name" value="Haemolymph_juvenile_hormone-bd"/>
</dbReference>